<evidence type="ECO:0000256" key="8">
    <source>
        <dbReference type="ARBA" id="ARBA00023264"/>
    </source>
</evidence>
<keyword evidence="3 9" id="KW-0812">Transmembrane</keyword>
<dbReference type="Gene3D" id="1.20.120.1760">
    <property type="match status" value="1"/>
</dbReference>
<comment type="subcellular location">
    <subcellularLocation>
        <location evidence="1">Membrane</location>
        <topology evidence="1">Multi-pass membrane protein</topology>
    </subcellularLocation>
</comment>
<reference evidence="10" key="1">
    <citation type="journal article" date="2014" name="Front. Microbiol.">
        <title>High frequency of phylogenetically diverse reductive dehalogenase-homologous genes in deep subseafloor sedimentary metagenomes.</title>
        <authorList>
            <person name="Kawai M."/>
            <person name="Futagami T."/>
            <person name="Toyoda A."/>
            <person name="Takaki Y."/>
            <person name="Nishi S."/>
            <person name="Hori S."/>
            <person name="Arai W."/>
            <person name="Tsubouchi T."/>
            <person name="Morono Y."/>
            <person name="Uchiyama I."/>
            <person name="Ito T."/>
            <person name="Fujiyama A."/>
            <person name="Inagaki F."/>
            <person name="Takami H."/>
        </authorList>
    </citation>
    <scope>NUCLEOTIDE SEQUENCE</scope>
    <source>
        <strain evidence="10">Expedition CK06-06</strain>
    </source>
</reference>
<keyword evidence="4 9" id="KW-1133">Transmembrane helix</keyword>
<protein>
    <recommendedName>
        <fullName evidence="11">CDP-diacylglycerol--glycerol-3-phosphate 3-phosphatidyltransferase</fullName>
    </recommendedName>
</protein>
<dbReference type="GO" id="GO:0046474">
    <property type="term" value="P:glycerophospholipid biosynthetic process"/>
    <property type="evidence" value="ECO:0007669"/>
    <property type="project" value="TreeGrafter"/>
</dbReference>
<dbReference type="GO" id="GO:0008444">
    <property type="term" value="F:CDP-diacylglycerol-glycerol-3-phosphate 3-phosphatidyltransferase activity"/>
    <property type="evidence" value="ECO:0007669"/>
    <property type="project" value="InterPro"/>
</dbReference>
<dbReference type="EMBL" id="BARU01003491">
    <property type="protein sequence ID" value="GAH24298.1"/>
    <property type="molecule type" value="Genomic_DNA"/>
</dbReference>
<dbReference type="Pfam" id="PF01066">
    <property type="entry name" value="CDP-OH_P_transf"/>
    <property type="match status" value="1"/>
</dbReference>
<keyword evidence="8" id="KW-1208">Phospholipid metabolism</keyword>
<evidence type="ECO:0000256" key="1">
    <source>
        <dbReference type="ARBA" id="ARBA00004141"/>
    </source>
</evidence>
<evidence type="ECO:0000256" key="3">
    <source>
        <dbReference type="ARBA" id="ARBA00022692"/>
    </source>
</evidence>
<evidence type="ECO:0000256" key="2">
    <source>
        <dbReference type="ARBA" id="ARBA00022516"/>
    </source>
</evidence>
<comment type="caution">
    <text evidence="10">The sequence shown here is derived from an EMBL/GenBank/DDBJ whole genome shotgun (WGS) entry which is preliminary data.</text>
</comment>
<sequence length="154" mass="17763">MNLPNKLTILRIILTFVFMFFLFSKWFLAKYLALLIFTLACLTDYYDGYIAKKRGLVSTFGKLMDPVADKILLIAAFLAFVELKIVPAWMVAVIILREFIITGMRLVAMSKGSVLAADRWGKHKTVSQMLTIFSILIFLVFKETSLRYFQSWNL</sequence>
<gene>
    <name evidence="10" type="ORF">S03H2_07534</name>
</gene>
<dbReference type="InterPro" id="IPR000462">
    <property type="entry name" value="CDP-OH_P_trans"/>
</dbReference>
<evidence type="ECO:0000256" key="5">
    <source>
        <dbReference type="ARBA" id="ARBA00023098"/>
    </source>
</evidence>
<feature type="transmembrane region" description="Helical" evidence="9">
    <location>
        <begin position="71"/>
        <end position="96"/>
    </location>
</feature>
<organism evidence="10">
    <name type="scientific">marine sediment metagenome</name>
    <dbReference type="NCBI Taxonomy" id="412755"/>
    <lineage>
        <taxon>unclassified sequences</taxon>
        <taxon>metagenomes</taxon>
        <taxon>ecological metagenomes</taxon>
    </lineage>
</organism>
<evidence type="ECO:0000256" key="6">
    <source>
        <dbReference type="ARBA" id="ARBA00023136"/>
    </source>
</evidence>
<evidence type="ECO:0000256" key="9">
    <source>
        <dbReference type="SAM" id="Phobius"/>
    </source>
</evidence>
<dbReference type="GO" id="GO:0016020">
    <property type="term" value="C:membrane"/>
    <property type="evidence" value="ECO:0007669"/>
    <property type="project" value="UniProtKB-SubCell"/>
</dbReference>
<proteinExistence type="predicted"/>
<dbReference type="InterPro" id="IPR043130">
    <property type="entry name" value="CDP-OH_PTrfase_TM_dom"/>
</dbReference>
<keyword evidence="7" id="KW-0594">Phospholipid biosynthesis</keyword>
<dbReference type="PANTHER" id="PTHR14269:SF62">
    <property type="entry name" value="CDP-DIACYLGLYCEROL--GLYCEROL-3-PHOSPHATE 3-PHOSPHATIDYLTRANSFERASE 1, CHLOROPLASTIC"/>
    <property type="match status" value="1"/>
</dbReference>
<evidence type="ECO:0000313" key="10">
    <source>
        <dbReference type="EMBL" id="GAH24298.1"/>
    </source>
</evidence>
<dbReference type="PANTHER" id="PTHR14269">
    <property type="entry name" value="CDP-DIACYLGLYCEROL--GLYCEROL-3-PHOSPHATE 3-PHOSPHATIDYLTRANSFERASE-RELATED"/>
    <property type="match status" value="1"/>
</dbReference>
<keyword evidence="2" id="KW-0444">Lipid biosynthesis</keyword>
<name>X1FU40_9ZZZZ</name>
<feature type="transmembrane region" description="Helical" evidence="9">
    <location>
        <begin position="6"/>
        <end position="24"/>
    </location>
</feature>
<evidence type="ECO:0008006" key="11">
    <source>
        <dbReference type="Google" id="ProtNLM"/>
    </source>
</evidence>
<evidence type="ECO:0000256" key="7">
    <source>
        <dbReference type="ARBA" id="ARBA00023209"/>
    </source>
</evidence>
<dbReference type="NCBIfam" id="TIGR00560">
    <property type="entry name" value="pgsA"/>
    <property type="match status" value="1"/>
</dbReference>
<accession>X1FU40</accession>
<dbReference type="AlphaFoldDB" id="X1FU40"/>
<evidence type="ECO:0000256" key="4">
    <source>
        <dbReference type="ARBA" id="ARBA00022989"/>
    </source>
</evidence>
<dbReference type="InterPro" id="IPR004570">
    <property type="entry name" value="Phosphatidylglycerol_P_synth"/>
</dbReference>
<dbReference type="PIRSF" id="PIRSF000847">
    <property type="entry name" value="Phos_ph_gly_syn"/>
    <property type="match status" value="1"/>
</dbReference>
<feature type="non-terminal residue" evidence="10">
    <location>
        <position position="154"/>
    </location>
</feature>
<keyword evidence="5" id="KW-0443">Lipid metabolism</keyword>
<keyword evidence="6 9" id="KW-0472">Membrane</keyword>
<dbReference type="InterPro" id="IPR050324">
    <property type="entry name" value="CDP-alcohol_PTase-I"/>
</dbReference>